<evidence type="ECO:0000313" key="3">
    <source>
        <dbReference type="EMBL" id="BCS95312.1"/>
    </source>
</evidence>
<dbReference type="Proteomes" id="UP001320148">
    <property type="component" value="Chromosome"/>
</dbReference>
<feature type="transmembrane region" description="Helical" evidence="2">
    <location>
        <begin position="187"/>
        <end position="220"/>
    </location>
</feature>
<proteinExistence type="predicted"/>
<reference evidence="3 4" key="1">
    <citation type="submission" date="2021-02" db="EMBL/GenBank/DDBJ databases">
        <title>Complete genome of Desulfoluna sp. strain ASN36.</title>
        <authorList>
            <person name="Takahashi A."/>
            <person name="Kojima H."/>
            <person name="Fukui M."/>
        </authorList>
    </citation>
    <scope>NUCLEOTIDE SEQUENCE [LARGE SCALE GENOMIC DNA]</scope>
    <source>
        <strain evidence="3 4">ASN36</strain>
    </source>
</reference>
<keyword evidence="4" id="KW-1185">Reference proteome</keyword>
<evidence type="ECO:0000313" key="4">
    <source>
        <dbReference type="Proteomes" id="UP001320148"/>
    </source>
</evidence>
<accession>A0ABM7PDJ9</accession>
<feature type="transmembrane region" description="Helical" evidence="2">
    <location>
        <begin position="161"/>
        <end position="181"/>
    </location>
</feature>
<name>A0ABM7PDJ9_9BACT</name>
<protein>
    <recommendedName>
        <fullName evidence="5">DUF2628 domain-containing protein</fullName>
    </recommendedName>
</protein>
<dbReference type="InterPro" id="IPR024399">
    <property type="entry name" value="DUF2628"/>
</dbReference>
<organism evidence="3 4">
    <name type="scientific">Desulfoluna limicola</name>
    <dbReference type="NCBI Taxonomy" id="2810562"/>
    <lineage>
        <taxon>Bacteria</taxon>
        <taxon>Pseudomonadati</taxon>
        <taxon>Thermodesulfobacteriota</taxon>
        <taxon>Desulfobacteria</taxon>
        <taxon>Desulfobacterales</taxon>
        <taxon>Desulfolunaceae</taxon>
        <taxon>Desulfoluna</taxon>
    </lineage>
</organism>
<evidence type="ECO:0000256" key="2">
    <source>
        <dbReference type="SAM" id="Phobius"/>
    </source>
</evidence>
<sequence length="285" mass="32498">MKELYVVLFEGKVRERESKREVKGRLMDRFDIDTAGVERLFSGQRMVVFRSEDRAKTDDFAKRFADTGALCRIEVDYKEEPETPRCSDCGRAKDSADARCSWCDSRETPRDNQTMDTQWESEDNTSSSDTSTLLPLWQAYAGPRGEWYAEKFKLFSRKGRTTFVPSWNWGAFLFGIVWLIYRKMYGLALLFFGISAAGIVIPGGSLAVSFFFGAFANFLYFLHVKKKVESIIEASAQINPERAMKSRGGVNPIPMVLALFLIMMGVMALFGSYFFDMKDIAPHLQ</sequence>
<evidence type="ECO:0008006" key="5">
    <source>
        <dbReference type="Google" id="ProtNLM"/>
    </source>
</evidence>
<keyword evidence="2" id="KW-1133">Transmembrane helix</keyword>
<gene>
    <name evidence="3" type="ORF">DSLASN_09440</name>
</gene>
<feature type="region of interest" description="Disordered" evidence="1">
    <location>
        <begin position="105"/>
        <end position="130"/>
    </location>
</feature>
<evidence type="ECO:0000256" key="1">
    <source>
        <dbReference type="SAM" id="MobiDB-lite"/>
    </source>
</evidence>
<keyword evidence="2" id="KW-0472">Membrane</keyword>
<keyword evidence="2" id="KW-0812">Transmembrane</keyword>
<feature type="transmembrane region" description="Helical" evidence="2">
    <location>
        <begin position="252"/>
        <end position="275"/>
    </location>
</feature>
<dbReference type="Pfam" id="PF10947">
    <property type="entry name" value="DUF2628"/>
    <property type="match status" value="1"/>
</dbReference>
<dbReference type="EMBL" id="AP024488">
    <property type="protein sequence ID" value="BCS95312.1"/>
    <property type="molecule type" value="Genomic_DNA"/>
</dbReference>